<sequence>MHENAKSVRLEKLDPPHQTNLAAEQDQEPLDLLDDEHFSSCGYSDENDDNGDAVLLVSALDNVGPTMDRIRIRKRVRKTDRFPDRGFAHNGQDPGPENGPAYGPGLRPQLAAFQCILNKKKQALNDDLIAAVQAKPCIYVHLSR</sequence>
<protein>
    <submittedName>
        <fullName evidence="3">Uncharacterized protein</fullName>
    </submittedName>
</protein>
<dbReference type="Proteomes" id="UP000887574">
    <property type="component" value="Unplaced"/>
</dbReference>
<evidence type="ECO:0000256" key="1">
    <source>
        <dbReference type="SAM" id="MobiDB-lite"/>
    </source>
</evidence>
<dbReference type="AlphaFoldDB" id="A0A915DIF9"/>
<feature type="region of interest" description="Disordered" evidence="1">
    <location>
        <begin position="81"/>
        <end position="103"/>
    </location>
</feature>
<feature type="compositionally biased region" description="Basic and acidic residues" evidence="1">
    <location>
        <begin position="1"/>
        <end position="15"/>
    </location>
</feature>
<name>A0A915DIF9_9BILA</name>
<feature type="region of interest" description="Disordered" evidence="1">
    <location>
        <begin position="1"/>
        <end position="29"/>
    </location>
</feature>
<dbReference type="WBParaSite" id="jg19595">
    <property type="protein sequence ID" value="jg19595"/>
    <property type="gene ID" value="jg19595"/>
</dbReference>
<accession>A0A915DIF9</accession>
<keyword evidence="2" id="KW-1185">Reference proteome</keyword>
<evidence type="ECO:0000313" key="2">
    <source>
        <dbReference type="Proteomes" id="UP000887574"/>
    </source>
</evidence>
<evidence type="ECO:0000313" key="3">
    <source>
        <dbReference type="WBParaSite" id="jg19595"/>
    </source>
</evidence>
<organism evidence="2 3">
    <name type="scientific">Ditylenchus dipsaci</name>
    <dbReference type="NCBI Taxonomy" id="166011"/>
    <lineage>
        <taxon>Eukaryota</taxon>
        <taxon>Metazoa</taxon>
        <taxon>Ecdysozoa</taxon>
        <taxon>Nematoda</taxon>
        <taxon>Chromadorea</taxon>
        <taxon>Rhabditida</taxon>
        <taxon>Tylenchina</taxon>
        <taxon>Tylenchomorpha</taxon>
        <taxon>Sphaerularioidea</taxon>
        <taxon>Anguinidae</taxon>
        <taxon>Anguininae</taxon>
        <taxon>Ditylenchus</taxon>
    </lineage>
</organism>
<reference evidence="3" key="1">
    <citation type="submission" date="2022-11" db="UniProtKB">
        <authorList>
            <consortium name="WormBaseParasite"/>
        </authorList>
    </citation>
    <scope>IDENTIFICATION</scope>
</reference>
<proteinExistence type="predicted"/>